<keyword evidence="7" id="KW-1185">Reference proteome</keyword>
<feature type="transmembrane region" description="Helical" evidence="5">
    <location>
        <begin position="336"/>
        <end position="356"/>
    </location>
</feature>
<evidence type="ECO:0000313" key="7">
    <source>
        <dbReference type="Proteomes" id="UP001479436"/>
    </source>
</evidence>
<feature type="transmembrane region" description="Helical" evidence="5">
    <location>
        <begin position="411"/>
        <end position="429"/>
    </location>
</feature>
<protein>
    <submittedName>
        <fullName evidence="6">Protein M3</fullName>
    </submittedName>
</protein>
<keyword evidence="2 5" id="KW-0812">Transmembrane</keyword>
<comment type="subcellular location">
    <subcellularLocation>
        <location evidence="1">Membrane</location>
        <topology evidence="1">Multi-pass membrane protein</topology>
    </subcellularLocation>
</comment>
<dbReference type="Pfam" id="PF03547">
    <property type="entry name" value="Mem_trans"/>
    <property type="match status" value="1"/>
</dbReference>
<proteinExistence type="predicted"/>
<feature type="transmembrane region" description="Helical" evidence="5">
    <location>
        <begin position="84"/>
        <end position="103"/>
    </location>
</feature>
<reference evidence="6 7" key="1">
    <citation type="submission" date="2023-04" db="EMBL/GenBank/DDBJ databases">
        <title>Genome of Basidiobolus ranarum AG-B5.</title>
        <authorList>
            <person name="Stajich J.E."/>
            <person name="Carter-House D."/>
            <person name="Gryganskyi A."/>
        </authorList>
    </citation>
    <scope>NUCLEOTIDE SEQUENCE [LARGE SCALE GENOMIC DNA]</scope>
    <source>
        <strain evidence="6 7">AG-B5</strain>
    </source>
</reference>
<gene>
    <name evidence="6" type="primary">ECM3_6</name>
    <name evidence="6" type="ORF">K7432_009082</name>
</gene>
<evidence type="ECO:0000256" key="4">
    <source>
        <dbReference type="ARBA" id="ARBA00023136"/>
    </source>
</evidence>
<feature type="transmembrane region" description="Helical" evidence="5">
    <location>
        <begin position="290"/>
        <end position="316"/>
    </location>
</feature>
<feature type="transmembrane region" description="Helical" evidence="5">
    <location>
        <begin position="368"/>
        <end position="391"/>
    </location>
</feature>
<dbReference type="InterPro" id="IPR040254">
    <property type="entry name" value="Ecm3-like"/>
</dbReference>
<evidence type="ECO:0000256" key="1">
    <source>
        <dbReference type="ARBA" id="ARBA00004141"/>
    </source>
</evidence>
<evidence type="ECO:0000256" key="2">
    <source>
        <dbReference type="ARBA" id="ARBA00022692"/>
    </source>
</evidence>
<sequence length="469" mass="51841">MVTSINTENLPQMGILACVVLFYIFLGGLFGLGYRFLLPLPKNFRNGFVAASIWANWGDLPLAVMTSVGDSPPFKPGDSSIGVAYMSVFIVMFNLSLFTLGGYKLVQSDYREIEIDVEDHIATPNGAEDLDGLFSVEEEETNSLICMHVPARNYKNAHIEPNGIETSKNHSLQEKYCLRGESRVNFPQTECSTYIFPERRSVIRQQSEPVSVPMYRKNSSSSIPTIYSNGDILSTKKTCTSIANFHIVDGKESQDPNVRSDPIRTRTTFGDITDFDKPNPERVTKLNTRIYDIVAVIFSPPNVAIITGIAIGLIGSLKHMWVREGSDDQHEPPLEFLFQVISMIGAAYLPLSLANLGGALVNIDISAIPLYISLSFVAIKLVVTPVVGIFTVQFLTYSIHWFPVDDKPLRFLAMFASCVPTATSIMILSQFFSPTGEAKEVAALLVLQYLFGMITMVGTLAYILNLLSV</sequence>
<keyword evidence="3 5" id="KW-1133">Transmembrane helix</keyword>
<evidence type="ECO:0000313" key="6">
    <source>
        <dbReference type="EMBL" id="KAK9763878.1"/>
    </source>
</evidence>
<dbReference type="PANTHER" id="PTHR31274">
    <property type="entry name" value="PROTEIN ECM3"/>
    <property type="match status" value="1"/>
</dbReference>
<keyword evidence="4 5" id="KW-0472">Membrane</keyword>
<name>A0ABR2WQV7_9FUNG</name>
<feature type="transmembrane region" description="Helical" evidence="5">
    <location>
        <begin position="46"/>
        <end position="64"/>
    </location>
</feature>
<organism evidence="6 7">
    <name type="scientific">Basidiobolus ranarum</name>
    <dbReference type="NCBI Taxonomy" id="34480"/>
    <lineage>
        <taxon>Eukaryota</taxon>
        <taxon>Fungi</taxon>
        <taxon>Fungi incertae sedis</taxon>
        <taxon>Zoopagomycota</taxon>
        <taxon>Entomophthoromycotina</taxon>
        <taxon>Basidiobolomycetes</taxon>
        <taxon>Basidiobolales</taxon>
        <taxon>Basidiobolaceae</taxon>
        <taxon>Basidiobolus</taxon>
    </lineage>
</organism>
<feature type="transmembrane region" description="Helical" evidence="5">
    <location>
        <begin position="12"/>
        <end position="34"/>
    </location>
</feature>
<evidence type="ECO:0000256" key="3">
    <source>
        <dbReference type="ARBA" id="ARBA00022989"/>
    </source>
</evidence>
<dbReference type="EMBL" id="JASJQH010000539">
    <property type="protein sequence ID" value="KAK9763878.1"/>
    <property type="molecule type" value="Genomic_DNA"/>
</dbReference>
<feature type="transmembrane region" description="Helical" evidence="5">
    <location>
        <begin position="441"/>
        <end position="464"/>
    </location>
</feature>
<dbReference type="Proteomes" id="UP001479436">
    <property type="component" value="Unassembled WGS sequence"/>
</dbReference>
<dbReference type="InterPro" id="IPR004776">
    <property type="entry name" value="Mem_transp_PIN-like"/>
</dbReference>
<comment type="caution">
    <text evidence="6">The sequence shown here is derived from an EMBL/GenBank/DDBJ whole genome shotgun (WGS) entry which is preliminary data.</text>
</comment>
<accession>A0ABR2WQV7</accession>
<evidence type="ECO:0000256" key="5">
    <source>
        <dbReference type="SAM" id="Phobius"/>
    </source>
</evidence>
<dbReference type="PANTHER" id="PTHR31274:SF1">
    <property type="entry name" value="AGL149CP"/>
    <property type="match status" value="1"/>
</dbReference>